<feature type="compositionally biased region" description="Basic and acidic residues" evidence="4">
    <location>
        <begin position="810"/>
        <end position="835"/>
    </location>
</feature>
<feature type="coiled-coil region" evidence="3">
    <location>
        <begin position="952"/>
        <end position="998"/>
    </location>
</feature>
<keyword evidence="3" id="KW-0175">Coiled coil</keyword>
<dbReference type="CDD" id="cd02440">
    <property type="entry name" value="AdoMet_MTases"/>
    <property type="match status" value="1"/>
</dbReference>
<feature type="domain" description="Large polyvalent protein-associated" evidence="5">
    <location>
        <begin position="2726"/>
        <end position="2926"/>
    </location>
</feature>
<dbReference type="PROSITE" id="PS00092">
    <property type="entry name" value="N6_MTASE"/>
    <property type="match status" value="1"/>
</dbReference>
<dbReference type="RefSeq" id="WP_107302716.1">
    <property type="nucleotide sequence ID" value="NZ_AP024853.1"/>
</dbReference>
<protein>
    <recommendedName>
        <fullName evidence="5">Large polyvalent protein-associated domain-containing protein</fullName>
    </recommendedName>
</protein>
<feature type="compositionally biased region" description="Polar residues" evidence="4">
    <location>
        <begin position="1505"/>
        <end position="1529"/>
    </location>
</feature>
<evidence type="ECO:0000256" key="3">
    <source>
        <dbReference type="SAM" id="Coils"/>
    </source>
</evidence>
<feature type="coiled-coil region" evidence="3">
    <location>
        <begin position="2839"/>
        <end position="2866"/>
    </location>
</feature>
<accession>A0A2T3P749</accession>
<evidence type="ECO:0000256" key="2">
    <source>
        <dbReference type="ARBA" id="ARBA00022679"/>
    </source>
</evidence>
<feature type="compositionally biased region" description="Basic and acidic residues" evidence="4">
    <location>
        <begin position="1489"/>
        <end position="1503"/>
    </location>
</feature>
<dbReference type="GO" id="GO:0003676">
    <property type="term" value="F:nucleic acid binding"/>
    <property type="evidence" value="ECO:0007669"/>
    <property type="project" value="InterPro"/>
</dbReference>
<evidence type="ECO:0000259" key="5">
    <source>
        <dbReference type="Pfam" id="PF18858"/>
    </source>
</evidence>
<feature type="region of interest" description="Disordered" evidence="4">
    <location>
        <begin position="649"/>
        <end position="682"/>
    </location>
</feature>
<dbReference type="Pfam" id="PF18858">
    <property type="entry name" value="LPD39"/>
    <property type="match status" value="1"/>
</dbReference>
<feature type="region of interest" description="Disordered" evidence="4">
    <location>
        <begin position="536"/>
        <end position="570"/>
    </location>
</feature>
<evidence type="ECO:0000313" key="6">
    <source>
        <dbReference type="EMBL" id="PSW24493.1"/>
    </source>
</evidence>
<feature type="compositionally biased region" description="Low complexity" evidence="4">
    <location>
        <begin position="414"/>
        <end position="426"/>
    </location>
</feature>
<feature type="region of interest" description="Disordered" evidence="4">
    <location>
        <begin position="700"/>
        <end position="754"/>
    </location>
</feature>
<feature type="region of interest" description="Disordered" evidence="4">
    <location>
        <begin position="1489"/>
        <end position="1536"/>
    </location>
</feature>
<dbReference type="InterPro" id="IPR041639">
    <property type="entry name" value="LPD39"/>
</dbReference>
<feature type="region of interest" description="Disordered" evidence="4">
    <location>
        <begin position="1679"/>
        <end position="1721"/>
    </location>
</feature>
<keyword evidence="1" id="KW-0489">Methyltransferase</keyword>
<dbReference type="Gene3D" id="3.40.50.150">
    <property type="entry name" value="Vaccinia Virus protein VP39"/>
    <property type="match status" value="1"/>
</dbReference>
<dbReference type="NCBIfam" id="NF032893">
    <property type="entry name" value="tail-700"/>
    <property type="match status" value="1"/>
</dbReference>
<organism evidence="6 7">
    <name type="scientific">Photobacterium swingsii</name>
    <dbReference type="NCBI Taxonomy" id="680026"/>
    <lineage>
        <taxon>Bacteria</taxon>
        <taxon>Pseudomonadati</taxon>
        <taxon>Pseudomonadota</taxon>
        <taxon>Gammaproteobacteria</taxon>
        <taxon>Vibrionales</taxon>
        <taxon>Vibrionaceae</taxon>
        <taxon>Photobacterium</taxon>
    </lineage>
</organism>
<keyword evidence="2" id="KW-0808">Transferase</keyword>
<feature type="compositionally biased region" description="Polar residues" evidence="4">
    <location>
        <begin position="1574"/>
        <end position="1604"/>
    </location>
</feature>
<feature type="region of interest" description="Disordered" evidence="4">
    <location>
        <begin position="386"/>
        <end position="432"/>
    </location>
</feature>
<dbReference type="EMBL" id="PYLZ01000005">
    <property type="protein sequence ID" value="PSW24493.1"/>
    <property type="molecule type" value="Genomic_DNA"/>
</dbReference>
<evidence type="ECO:0000313" key="7">
    <source>
        <dbReference type="Proteomes" id="UP000240481"/>
    </source>
</evidence>
<gene>
    <name evidence="6" type="ORF">C9I94_10680</name>
</gene>
<keyword evidence="7" id="KW-1185">Reference proteome</keyword>
<dbReference type="Proteomes" id="UP000240481">
    <property type="component" value="Unassembled WGS sequence"/>
</dbReference>
<dbReference type="InterPro" id="IPR002052">
    <property type="entry name" value="DNA_methylase_N6_adenine_CS"/>
</dbReference>
<evidence type="ECO:0000256" key="1">
    <source>
        <dbReference type="ARBA" id="ARBA00022603"/>
    </source>
</evidence>
<evidence type="ECO:0000256" key="4">
    <source>
        <dbReference type="SAM" id="MobiDB-lite"/>
    </source>
</evidence>
<feature type="compositionally biased region" description="Low complexity" evidence="4">
    <location>
        <begin position="1458"/>
        <end position="1467"/>
    </location>
</feature>
<feature type="region of interest" description="Disordered" evidence="4">
    <location>
        <begin position="1571"/>
        <end position="1604"/>
    </location>
</feature>
<feature type="compositionally biased region" description="Basic and acidic residues" evidence="4">
    <location>
        <begin position="1446"/>
        <end position="1456"/>
    </location>
</feature>
<feature type="region of interest" description="Disordered" evidence="4">
    <location>
        <begin position="1839"/>
        <end position="1858"/>
    </location>
</feature>
<dbReference type="SUPFAM" id="SSF53335">
    <property type="entry name" value="S-adenosyl-L-methionine-dependent methyltransferases"/>
    <property type="match status" value="1"/>
</dbReference>
<dbReference type="InterPro" id="IPR029063">
    <property type="entry name" value="SAM-dependent_MTases_sf"/>
</dbReference>
<comment type="caution">
    <text evidence="6">The sequence shown here is derived from an EMBL/GenBank/DDBJ whole genome shotgun (WGS) entry which is preliminary data.</text>
</comment>
<name>A0A2T3P749_9GAMM</name>
<dbReference type="GO" id="GO:0008168">
    <property type="term" value="F:methyltransferase activity"/>
    <property type="evidence" value="ECO:0007669"/>
    <property type="project" value="UniProtKB-KW"/>
</dbReference>
<feature type="region of interest" description="Disordered" evidence="4">
    <location>
        <begin position="1446"/>
        <end position="1471"/>
    </location>
</feature>
<reference evidence="6 7" key="1">
    <citation type="submission" date="2018-01" db="EMBL/GenBank/DDBJ databases">
        <title>Whole genome sequencing of Histamine producing bacteria.</title>
        <authorList>
            <person name="Butler K."/>
        </authorList>
    </citation>
    <scope>NUCLEOTIDE SEQUENCE [LARGE SCALE GENOMIC DNA]</scope>
    <source>
        <strain evidence="6 7">DSM 24669</strain>
    </source>
</reference>
<dbReference type="GO" id="GO:0032259">
    <property type="term" value="P:methylation"/>
    <property type="evidence" value="ECO:0007669"/>
    <property type="project" value="UniProtKB-KW"/>
</dbReference>
<feature type="compositionally biased region" description="Low complexity" evidence="4">
    <location>
        <begin position="1694"/>
        <end position="1710"/>
    </location>
</feature>
<feature type="region of interest" description="Disordered" evidence="4">
    <location>
        <begin position="787"/>
        <end position="839"/>
    </location>
</feature>
<sequence length="3628" mass="403321">MDFNDAMAKVQKDKANQNTSTFGDVVDMAQQGVIQTGAGVANFFGAENTADSLNKWANEQYETLTPEMKTAMTKDIINDDMSFGEGAKDWRTWLGTASNIMGGMAATMVPGGLAAKGVSMAGRGAAALNVAGRTITAAEATNVGTNALLNLAAGNGGQAANVRNDIENLSYQDLMSSPKFQQRVRDNVTSGMENEAALNSARSQIAQEAGDSVRTDFTLGAVNLIAETLGDQAFGKLLKGSIGKTIKGAIGKGMLSEGTTESVQGATEQYRSNVRTNEAMGVEGDNSEGVGAAALESGLLGGMMGGAAGAPGGAIARNRRRKVETSFQKVAEDAVRGMKAQGMDENAIAKALQPKFENKATELGFDANEATALGAQAVARAFGKLPSAQETHATEDQAEAAAAQQQPEQPPQQQPQQQPEQQPQQPYSSTAHGALTNDATDLIRRLNALKKQAEQGGDRELSSQIGQDMNRIFSGRTRLVKDTEAEPIYTPEDREGFRNMMSRMNESYFSQPVEAQAEPQQSAMFDPETGEVIESAVQSQPVIPEQPQEQAPQSEPEQSEQFPAVTEDVDQAQTQLATSISNGDLGFANEQAQGDEQFRAGLRRAMDISPAAVVQVAEMRKSGQINQEQAISALQRIINSVELNQRDQLAPTEQENSLRNQQALERNSQEQAYERGQGGAYQPNVEESEAFRRNQARLQQGFQERSQTNAASGNQQSPGERDITPQQSRVTDQTVRNAPQVEFDRWSDFNAGDENVDQRYDRMANEYEMNPEDEEDTFFRREPHIVAQEPAQAPPEPEQRRPRHNARQAKKAEQRNEQARQELEQSRLDQEEAERQANAPVYQAGEVTNTPFAIALAKRAKIPNANTSTSGHAVNQSTQMGINSRALVMAVGDEVGDVGVLPENSFETVFNGLSNDAQREIFNMVYPDIEYTGQSLNDNFDTIEINRAWEWRREEAQKRENARIRAETATQREAAEAKIEEEKAIAAAAKKARLAEERRAKRAIKVGDNIPNVVVNRLSTYQVNITPVNDAEKLRGKPIRVERNTANKTITATELGSNTLIRATYGTRDPEGVRGVDRASAVVGDFGTLSDAIDWINEAVSYRSEIQLEALRRYEADKASNNTEQRQEFNRSWDNVLTKSDRRQALKIAYPDFETHNISARASLSGDALSVEAYNKLESIIYNWGKETAPEPETDTNGDIQISHGGLGVTFKAFDNELNNGYNRSTHLGKGRDFNQELQDGAKDIINQLSSRNLLDTPERKVKAKEMIQNWISRQSDFLAWEARHAEKNPSWLVTGRAGRNNDRHNSANERHMRDFSNKVDAVSNYRKSIVGAVESIRNEEQRAAHQASGEETAKKNLESDVIGYIVRDVYNYIKDGKGVVAADNKKWALPKAKKALDNLISLDPSRADELIKKIDNSIQTDSQGKFTLKNVLGGRRSAVGKLVDDRVSGSVREEAQQEAPATETPANNAITPVMRNAVIRKLAKIKTAEDKANTQSEKRYKTESLLSTERSSADSNNPKMRAANQSYKRAQEALKKAESELDDLFKRYRDEQGGTESAWDDLVNGQQGHLDVNSWSDLNSDNPPAESNTANEESNTTQGTPTVNEAAKAIDSVRELIAETSSYKVGQRDRAIIALNKLLKTAGIETHDEYVIGTKLRSSYESERIEGLRLAAEFLGVSYEPEPTPPTGGGNNPSGNTRESSTRTQTSTRGRGRSRPSSINGYIAEIRKANDGDLERSEVLELIDQWSEDSGKLLDDMASMTIPNIFKVMGGGFAARYKGERKDTVVKSAINRIGSDFNFVTTADEMTTIRSLPSVRLDVESMSDEEFNAIRDKKKAAAAEAQAETERRKSALGNPQTLDDYQRYAQANGGGIQAFSDEQLATFDRLYVENQLEKQAARHERQLEQQATVTAVETNGDLSLSKIDSFNDKKGVNRFGAAFGDVDSDQYALMKDKARQLGGWYARKWQQLPARFDFKTEQARDDFLSVMGGLNVDQSERVQARAEVKAETLQEHQFNTLTKKADSLQIKADELLNGDRQTNTARRAAMAASAVAKGDRFEAQANIMRKIASGVKSGDFKILGNLTDITQLDELTGVMNRVKWDMPEEVREKYASRDNNGNWSLLPETKFNDIARYVKYPAARSRPESLRYIADEIRDKPGFKAIAKKIDSNLKNVGNNEMINLNGSQWDGVVKKVREIARNPAKFGIYRAEHINEMFKTQDRLKRMGINGAISLREALREYEQANNGKISTKREVTRLETLTNKITDIIRGNRNAFNDFFPTPENEAQDVVQRADIKPGMKVLEPNAGMGHLADLIAEKGADLDVGELANTMAELLEEKGHNVVAGDFLEYNPGEIYDRIVMNPPFSNDSDITHINHALTMLKPGGKLVAITSSMAGDRGNTTNKNFRRYLDEVGAVEELHEPGAFNQSLNKTGVRTKVIEIDKPDSDVNFDNIRFSKTSEVESKPRASMTPDSVATVAQAWLDDYEGLKSANVTVVPTMNDLYDLVETEENANVKGAWLSGDNRVVLVAENLENIADVRRTLRHELIAHNGLYGNLTTEQQKALTRKVNSLRGNSSLNDIFTSVDRAYRTAPADVKAEEVIARIAENESGSLRKLADKVISWVMGALRKSGVLNQERVTLSEIRNMINNTDSDLRKANGKTTLSNIVRFSKKISDMSEDEAQQSDPAMSVADALSAQNDSYFKQMLGKTSNGWIAKTFDSIKNGGWSLLNLRQIAEVGRNRVGQDVGNILDGYVENKDLFTTRKTDLIEKVSKQAEALNQFRRDNPEESEQVFNFLHDATLADIDPSEEYRDQTAEKTEMVKSLIRLYSEYGGENSKRAKEVRKEREKLEKEIKGEKRRKIKHQALRDKFLAMSPEQKKIFQDVRDHYISQREEMDKALEDRIADLAMAGSAKSGENTYHRYMMEKSRLGFYVPLGRFGEYWLSVMEDGESRFQMYETETDMMQDYNKLVAAGYQPNMGKKLADAHSMQNVSTGFVSDVLKSITSSNTNDQAKDALRDDIYQLYLQTMPDRSIRRAFIHRKGIAGFSEDAARVLADQGVRQANQQARLETEKRFTDLMDTLKKETESSNNVSAGRLYNEMGLRHQWMLNPQRAKWAQSLTGFGFFWQIGVSPASALINLSQNWQVALPVIGSKHGFKDTAAEMASLSTLFAKTFAAKKREVGFNGEIDVSNGILGSVVSDDERKALKHAIQIGAIDVTQMADLSGMAESDSTSYTGRMAKVQQWIGKPFHWAEVLNREVAFLTAYRMAKKNGSNNDDAVRYAAKATWESHFDYSSRNRARFMQGDVAAVALQFRQYSQNMTYFLVSNFFKAIKGNDPETKKLARRQLLSTMGVTFAIGGLNAMPIATLAGIANLAYAAAGDDNEPWDAETELKNAMAETFGEDLGKHIYYGTMPSVSSRINIDFLRMWVQENNADNPYDWVLNMGQQSMGVTFGTALSFGRGLGYLVNGQTLRAAEYTSPKWIKDVLRTARYARDGGNVTNRNGEILVDDISPLEYVSQGLGFTPSRLVMQYDINSALKGYEREAMNRRKSLMNAYWLAYRNRDHDGVKSIQAKLREYNKSSWGRVRPITSDVLKKSVKQHQKLSSKAVNGAHFNDSYIKLLNENQYW</sequence>
<proteinExistence type="predicted"/>
<feature type="compositionally biased region" description="Polar residues" evidence="4">
    <location>
        <begin position="649"/>
        <end position="671"/>
    </location>
</feature>
<feature type="compositionally biased region" description="Polar residues" evidence="4">
    <location>
        <begin position="700"/>
        <end position="737"/>
    </location>
</feature>
<feature type="compositionally biased region" description="Low complexity" evidence="4">
    <location>
        <begin position="538"/>
        <end position="561"/>
    </location>
</feature>
<dbReference type="OrthoDB" id="9814088at2"/>